<dbReference type="GO" id="GO:0070973">
    <property type="term" value="P:protein localization to endoplasmic reticulum exit site"/>
    <property type="evidence" value="ECO:0007669"/>
    <property type="project" value="UniProtKB-UniRule"/>
</dbReference>
<feature type="transmembrane region" description="Helical" evidence="5">
    <location>
        <begin position="6"/>
        <end position="26"/>
    </location>
</feature>
<evidence type="ECO:0000256" key="4">
    <source>
        <dbReference type="ARBA" id="ARBA00023136"/>
    </source>
</evidence>
<dbReference type="GO" id="GO:0005789">
    <property type="term" value="C:endoplasmic reticulum membrane"/>
    <property type="evidence" value="ECO:0007669"/>
    <property type="project" value="UniProtKB-SubCell"/>
</dbReference>
<keyword evidence="3 5" id="KW-1133">Transmembrane helix</keyword>
<dbReference type="Pfam" id="PF05529">
    <property type="entry name" value="Bap31"/>
    <property type="match status" value="1"/>
</dbReference>
<dbReference type="GeneID" id="11473053"/>
<keyword evidence="6" id="KW-0175">Coiled coil</keyword>
<reference evidence="9" key="1">
    <citation type="journal article" date="2012" name="G3 (Bethesda)">
        <title>Pichia sorbitophila, an interspecies yeast hybrid reveals early steps of genome resolution following polyploidization.</title>
        <authorList>
            <person name="Leh Louis V."/>
            <person name="Despons L."/>
            <person name="Friedrich A."/>
            <person name="Martin T."/>
            <person name="Durrens P."/>
            <person name="Casaregola S."/>
            <person name="Neuveglise C."/>
            <person name="Fairhead C."/>
            <person name="Marck C."/>
            <person name="Cruz J.A."/>
            <person name="Straub M.L."/>
            <person name="Kugler V."/>
            <person name="Sacerdot C."/>
            <person name="Uzunov Z."/>
            <person name="Thierry A."/>
            <person name="Weiss S."/>
            <person name="Bleykasten C."/>
            <person name="De Montigny J."/>
            <person name="Jacques N."/>
            <person name="Jung P."/>
            <person name="Lemaire M."/>
            <person name="Mallet S."/>
            <person name="Morel G."/>
            <person name="Richard G.F."/>
            <person name="Sarkar A."/>
            <person name="Savel G."/>
            <person name="Schacherer J."/>
            <person name="Seret M.L."/>
            <person name="Talla E."/>
            <person name="Samson G."/>
            <person name="Jubin C."/>
            <person name="Poulain J."/>
            <person name="Vacherie B."/>
            <person name="Barbe V."/>
            <person name="Pelletier E."/>
            <person name="Sherman D.J."/>
            <person name="Westhof E."/>
            <person name="Weissenbach J."/>
            <person name="Baret P.V."/>
            <person name="Wincker P."/>
            <person name="Gaillardin C."/>
            <person name="Dujon B."/>
            <person name="Souciet J.L."/>
        </authorList>
    </citation>
    <scope>NUCLEOTIDE SEQUENCE [LARGE SCALE GENOMIC DNA]</scope>
    <source>
        <strain evidence="9">CBS 270.75 / DBVPG 7215 / KCTC 17166 / NRRL Y-17582</strain>
    </source>
</reference>
<dbReference type="FunCoup" id="G8JQ35">
    <property type="interactions" value="164"/>
</dbReference>
<proteinExistence type="inferred from homology"/>
<evidence type="ECO:0000256" key="1">
    <source>
        <dbReference type="ARBA" id="ARBA00004141"/>
    </source>
</evidence>
<comment type="function">
    <text evidence="5">May play a role in anterograde transport of membrane proteins from the endoplasmic reticulum to the Golgi.</text>
</comment>
<evidence type="ECO:0000313" key="9">
    <source>
        <dbReference type="Proteomes" id="UP000006790"/>
    </source>
</evidence>
<comment type="similarity">
    <text evidence="5">Belongs to the BCAP29/BCAP31 family.</text>
</comment>
<dbReference type="AlphaFoldDB" id="G8JQ35"/>
<evidence type="ECO:0000256" key="3">
    <source>
        <dbReference type="ARBA" id="ARBA00022989"/>
    </source>
</evidence>
<gene>
    <name evidence="8" type="ordered locus">Ecym_2295</name>
</gene>
<dbReference type="GO" id="GO:0006886">
    <property type="term" value="P:intracellular protein transport"/>
    <property type="evidence" value="ECO:0007669"/>
    <property type="project" value="UniProtKB-UniRule"/>
</dbReference>
<dbReference type="OrthoDB" id="435607at2759"/>
<evidence type="ECO:0000256" key="6">
    <source>
        <dbReference type="SAM" id="Coils"/>
    </source>
</evidence>
<dbReference type="InParanoid" id="G8JQ35"/>
<dbReference type="PANTHER" id="PTHR12701">
    <property type="entry name" value="BCR-ASSOCIATED PROTEIN, BAP"/>
    <property type="match status" value="1"/>
</dbReference>
<sequence length="191" mass="22104">MSVYLSLLFGFLVMEMVVLFILVMPLPHLLRRVIVVNSEKLLRTSELKTAVWISYALIGLLFLDSWKRVSQAEKHYEDGFGDRMMESSMQNFVTKTYNQRNLYITGFILYFSICIPTVLKVIESLSKHEQLLKEGTTLKEETKDLKALEVELKNKKATLKALKAQKANLEAHFDKVTEPSERKTAKTKKRE</sequence>
<dbReference type="KEGG" id="erc:Ecym_2295"/>
<keyword evidence="5" id="KW-0931">ER-Golgi transport</keyword>
<feature type="domain" description="BAP29/BAP31 transmembrane" evidence="7">
    <location>
        <begin position="1"/>
        <end position="132"/>
    </location>
</feature>
<protein>
    <recommendedName>
        <fullName evidence="5">Endoplasmic reticulum transmembrane protein</fullName>
    </recommendedName>
</protein>
<dbReference type="RefSeq" id="XP_003644854.1">
    <property type="nucleotide sequence ID" value="XM_003644806.1"/>
</dbReference>
<keyword evidence="5" id="KW-0256">Endoplasmic reticulum</keyword>
<feature type="transmembrane region" description="Helical" evidence="5">
    <location>
        <begin position="102"/>
        <end position="122"/>
    </location>
</feature>
<dbReference type="PANTHER" id="PTHR12701:SF19">
    <property type="entry name" value="ENDOPLASMIC RETICULUM TRANSMEMBRANE PROTEIN 1-RELATED"/>
    <property type="match status" value="1"/>
</dbReference>
<feature type="coiled-coil region" evidence="6">
    <location>
        <begin position="138"/>
        <end position="172"/>
    </location>
</feature>
<feature type="transmembrane region" description="Helical" evidence="5">
    <location>
        <begin position="47"/>
        <end position="66"/>
    </location>
</feature>
<dbReference type="GO" id="GO:0006888">
    <property type="term" value="P:endoplasmic reticulum to Golgi vesicle-mediated transport"/>
    <property type="evidence" value="ECO:0007669"/>
    <property type="project" value="UniProtKB-UniRule"/>
</dbReference>
<accession>G8JQ35</accession>
<comment type="subcellular location">
    <subcellularLocation>
        <location evidence="5">Endoplasmic reticulum membrane</location>
        <topology evidence="5">Multi-pass membrane protein</topology>
    </subcellularLocation>
    <subcellularLocation>
        <location evidence="1">Membrane</location>
        <topology evidence="1">Multi-pass membrane protein</topology>
    </subcellularLocation>
</comment>
<dbReference type="InterPro" id="IPR040463">
    <property type="entry name" value="BAP29/BAP31_N"/>
</dbReference>
<dbReference type="STRING" id="931890.G8JQ35"/>
<dbReference type="Proteomes" id="UP000006790">
    <property type="component" value="Chromosome 2"/>
</dbReference>
<dbReference type="EMBL" id="CP002498">
    <property type="protein sequence ID" value="AET38037.1"/>
    <property type="molecule type" value="Genomic_DNA"/>
</dbReference>
<dbReference type="InterPro" id="IPR008417">
    <property type="entry name" value="BAP29/BAP31"/>
</dbReference>
<keyword evidence="9" id="KW-1185">Reference proteome</keyword>
<evidence type="ECO:0000256" key="2">
    <source>
        <dbReference type="ARBA" id="ARBA00022692"/>
    </source>
</evidence>
<dbReference type="eggNOG" id="KOG1962">
    <property type="taxonomic scope" value="Eukaryota"/>
</dbReference>
<keyword evidence="2 5" id="KW-0812">Transmembrane</keyword>
<name>G8JQ35_ERECY</name>
<keyword evidence="4 5" id="KW-0472">Membrane</keyword>
<keyword evidence="5" id="KW-0653">Protein transport</keyword>
<evidence type="ECO:0000256" key="5">
    <source>
        <dbReference type="RuleBase" id="RU367026"/>
    </source>
</evidence>
<evidence type="ECO:0000313" key="8">
    <source>
        <dbReference type="EMBL" id="AET38037.1"/>
    </source>
</evidence>
<organism evidence="8 9">
    <name type="scientific">Eremothecium cymbalariae (strain CBS 270.75 / DBVPG 7215 / KCTC 17166 / NRRL Y-17582)</name>
    <name type="common">Yeast</name>
    <dbReference type="NCBI Taxonomy" id="931890"/>
    <lineage>
        <taxon>Eukaryota</taxon>
        <taxon>Fungi</taxon>
        <taxon>Dikarya</taxon>
        <taxon>Ascomycota</taxon>
        <taxon>Saccharomycotina</taxon>
        <taxon>Saccharomycetes</taxon>
        <taxon>Saccharomycetales</taxon>
        <taxon>Saccharomycetaceae</taxon>
        <taxon>Eremothecium</taxon>
    </lineage>
</organism>
<dbReference type="HOGENOM" id="CLU_087648_1_0_1"/>
<evidence type="ECO:0000259" key="7">
    <source>
        <dbReference type="Pfam" id="PF05529"/>
    </source>
</evidence>
<keyword evidence="5" id="KW-0813">Transport</keyword>
<dbReference type="OMA" id="QRNMYIS"/>